<evidence type="ECO:0000256" key="1">
    <source>
        <dbReference type="ARBA" id="ARBA00004651"/>
    </source>
</evidence>
<feature type="transmembrane region" description="Helical" evidence="7">
    <location>
        <begin position="931"/>
        <end position="953"/>
    </location>
</feature>
<feature type="domain" description="ABC3 transporter permease C-terminal" evidence="8">
    <location>
        <begin position="836"/>
        <end position="957"/>
    </location>
</feature>
<dbReference type="Proteomes" id="UP000000263">
    <property type="component" value="Chromosome"/>
</dbReference>
<keyword evidence="3 7" id="KW-0812">Transmembrane</keyword>
<feature type="transmembrane region" description="Helical" evidence="7">
    <location>
        <begin position="351"/>
        <end position="370"/>
    </location>
</feature>
<feature type="transmembrane region" description="Helical" evidence="7">
    <location>
        <begin position="407"/>
        <end position="427"/>
    </location>
</feature>
<dbReference type="EMBL" id="CP000804">
    <property type="protein sequence ID" value="ABU60078.1"/>
    <property type="molecule type" value="Genomic_DNA"/>
</dbReference>
<keyword evidence="2" id="KW-1003">Cell membrane</keyword>
<dbReference type="KEGG" id="rca:Rcas_4045"/>
<evidence type="ECO:0000256" key="3">
    <source>
        <dbReference type="ARBA" id="ARBA00022692"/>
    </source>
</evidence>
<feature type="transmembrane region" description="Helical" evidence="7">
    <location>
        <begin position="888"/>
        <end position="911"/>
    </location>
</feature>
<dbReference type="InterPro" id="IPR050250">
    <property type="entry name" value="Macrolide_Exporter_MacB"/>
</dbReference>
<feature type="transmembrane region" description="Helical" evidence="7">
    <location>
        <begin position="545"/>
        <end position="569"/>
    </location>
</feature>
<dbReference type="STRING" id="383372.Rcas_4045"/>
<evidence type="ECO:0000256" key="7">
    <source>
        <dbReference type="SAM" id="Phobius"/>
    </source>
</evidence>
<dbReference type="RefSeq" id="WP_012122499.1">
    <property type="nucleotide sequence ID" value="NC_009767.1"/>
</dbReference>
<accession>A7NR82</accession>
<evidence type="ECO:0000256" key="6">
    <source>
        <dbReference type="ARBA" id="ARBA00038076"/>
    </source>
</evidence>
<feature type="transmembrane region" description="Helical" evidence="7">
    <location>
        <begin position="492"/>
        <end position="512"/>
    </location>
</feature>
<evidence type="ECO:0000313" key="10">
    <source>
        <dbReference type="Proteomes" id="UP000000263"/>
    </source>
</evidence>
<dbReference type="GO" id="GO:0022857">
    <property type="term" value="F:transmembrane transporter activity"/>
    <property type="evidence" value="ECO:0007669"/>
    <property type="project" value="TreeGrafter"/>
</dbReference>
<dbReference type="OrthoDB" id="135040at2"/>
<dbReference type="GO" id="GO:0005886">
    <property type="term" value="C:plasma membrane"/>
    <property type="evidence" value="ECO:0007669"/>
    <property type="project" value="UniProtKB-SubCell"/>
</dbReference>
<keyword evidence="4 7" id="KW-1133">Transmembrane helix</keyword>
<evidence type="ECO:0000313" key="9">
    <source>
        <dbReference type="EMBL" id="ABU60078.1"/>
    </source>
</evidence>
<comment type="subcellular location">
    <subcellularLocation>
        <location evidence="1">Cell membrane</location>
        <topology evidence="1">Multi-pass membrane protein</topology>
    </subcellularLocation>
</comment>
<dbReference type="HOGENOM" id="CLU_011926_0_0_0"/>
<keyword evidence="10" id="KW-1185">Reference proteome</keyword>
<feature type="domain" description="ABC3 transporter permease C-terminal" evidence="8">
    <location>
        <begin position="312"/>
        <end position="429"/>
    </location>
</feature>
<comment type="similarity">
    <text evidence="6">Belongs to the ABC-4 integral membrane protein family.</text>
</comment>
<proteinExistence type="inferred from homology"/>
<organism evidence="9 10">
    <name type="scientific">Roseiflexus castenholzii (strain DSM 13941 / HLO8)</name>
    <dbReference type="NCBI Taxonomy" id="383372"/>
    <lineage>
        <taxon>Bacteria</taxon>
        <taxon>Bacillati</taxon>
        <taxon>Chloroflexota</taxon>
        <taxon>Chloroflexia</taxon>
        <taxon>Chloroflexales</taxon>
        <taxon>Roseiflexineae</taxon>
        <taxon>Roseiflexaceae</taxon>
        <taxon>Roseiflexus</taxon>
    </lineage>
</organism>
<dbReference type="AlphaFoldDB" id="A7NR82"/>
<dbReference type="InterPro" id="IPR003838">
    <property type="entry name" value="ABC3_permease_C"/>
</dbReference>
<evidence type="ECO:0000256" key="5">
    <source>
        <dbReference type="ARBA" id="ARBA00023136"/>
    </source>
</evidence>
<evidence type="ECO:0000259" key="8">
    <source>
        <dbReference type="Pfam" id="PF02687"/>
    </source>
</evidence>
<evidence type="ECO:0000256" key="2">
    <source>
        <dbReference type="ARBA" id="ARBA00022475"/>
    </source>
</evidence>
<evidence type="ECO:0000256" key="4">
    <source>
        <dbReference type="ARBA" id="ARBA00022989"/>
    </source>
</evidence>
<sequence length="968" mass="104454">MIRQLTLALAFPSVIWRRLLSHLGLALAVWSGMTLAVGMVVCIPVYAEASGYRILLAALTERAIADPLPPFAMVYRYGGASDPSISWQQYLLADQLAGHLPAAGIDLPAPPSVRFAATEKLRVGFPDGAGREVLFARIGFLSGVERHIQIVDGDLPRPFTGDGLLDVLVSETTASKNTLLVDDVYLVQSTGRGARIEAPVRIAGIWRPADADASYWFQPPSTYSDVFLVPEESFVRLVDVPDARFVTLTAWYTAIDGSSVRSSDVERLRERIAMATADIQQRLPGAELVRSPMDALERHRDQVRVLTVTLALFAVPLLVVIGYFAVQVTEMTVARQQQEMAVLRSRGSSRWQVLGLALGEVLLLGAAAWVAGLPLGWLLAQLIAWTVSFLRFAPLDIPPPTLLPASPWHALATILLALPAVLLPALSAAGRTIISYKSERARATRPPLWQRLYLDILLLIPAVYGYQQLRLSGMIGVPGVTVGADDPFRNPLLLLAPALMVFAGTLVGMRFLPLLLRLLAWSAGRAPGVALVTALRFLSRTPGTYGGPVLLVALTLALATFTSSMALTLDRHSEERAYYRGAADVRLAYPGAAITSANIAGDREIAPAETSLDLSGGTLGTTGEADTTPSTAYMFVPMEEYLTIPGVTGATRVAPSKADIIVGNTPATGGIFYGVDRTTLAAVLADAWRPDYAGESLGALMNRLADYPDAALVSETFARERGLRIGDRFALAMNDRGQTQNITFTVVGTLKYFPTLYDQGLPFVIGNLDYSFDSQGGQYPYEVWLSLAPGANLQSVAAAGIGYGLRMIRSTPQTLLELDLRRPERQGLFGLLSVGFLATTVVTVIGFVAYTLLSFQRRLVELGVLRAIGLSTRQLSALLVFEQTLVVGFGALLGTAVGILTSRLFIPFLQVRTGVYPDTPPFVVQIDWERIVLVYGISGGLLAATIVAIVLLLRRMRIFEAVKLGEAV</sequence>
<feature type="transmembrane region" description="Helical" evidence="7">
    <location>
        <begin position="305"/>
        <end position="326"/>
    </location>
</feature>
<name>A7NR82_ROSCS</name>
<protein>
    <recommendedName>
        <fullName evidence="8">ABC3 transporter permease C-terminal domain-containing protein</fullName>
    </recommendedName>
</protein>
<keyword evidence="5 7" id="KW-0472">Membrane</keyword>
<feature type="transmembrane region" description="Helical" evidence="7">
    <location>
        <begin position="828"/>
        <end position="853"/>
    </location>
</feature>
<dbReference type="Pfam" id="PF02687">
    <property type="entry name" value="FtsX"/>
    <property type="match status" value="2"/>
</dbReference>
<dbReference type="PANTHER" id="PTHR30572">
    <property type="entry name" value="MEMBRANE COMPONENT OF TRANSPORTER-RELATED"/>
    <property type="match status" value="1"/>
</dbReference>
<dbReference type="eggNOG" id="COG0577">
    <property type="taxonomic scope" value="Bacteria"/>
</dbReference>
<feature type="transmembrane region" description="Helical" evidence="7">
    <location>
        <begin position="27"/>
        <end position="47"/>
    </location>
</feature>
<reference evidence="9 10" key="1">
    <citation type="submission" date="2007-08" db="EMBL/GenBank/DDBJ databases">
        <title>Complete sequence of Roseiflexus castenholzii DSM 13941.</title>
        <authorList>
            <consortium name="US DOE Joint Genome Institute"/>
            <person name="Copeland A."/>
            <person name="Lucas S."/>
            <person name="Lapidus A."/>
            <person name="Barry K."/>
            <person name="Glavina del Rio T."/>
            <person name="Dalin E."/>
            <person name="Tice H."/>
            <person name="Pitluck S."/>
            <person name="Thompson L.S."/>
            <person name="Brettin T."/>
            <person name="Bruce D."/>
            <person name="Detter J.C."/>
            <person name="Han C."/>
            <person name="Tapia R."/>
            <person name="Schmutz J."/>
            <person name="Larimer F."/>
            <person name="Land M."/>
            <person name="Hauser L."/>
            <person name="Kyrpides N."/>
            <person name="Mikhailova N."/>
            <person name="Bryant D.A."/>
            <person name="Hanada S."/>
            <person name="Tsukatani Y."/>
            <person name="Richardson P."/>
        </authorList>
    </citation>
    <scope>NUCLEOTIDE SEQUENCE [LARGE SCALE GENOMIC DNA]</scope>
    <source>
        <strain evidence="10">DSM 13941 / HLO8</strain>
    </source>
</reference>
<gene>
    <name evidence="9" type="ordered locus">Rcas_4045</name>
</gene>
<dbReference type="PANTHER" id="PTHR30572:SF4">
    <property type="entry name" value="ABC TRANSPORTER PERMEASE YTRF"/>
    <property type="match status" value="1"/>
</dbReference>